<dbReference type="PROSITE" id="PS00658">
    <property type="entry name" value="FORK_HEAD_2"/>
    <property type="match status" value="1"/>
</dbReference>
<dbReference type="CDD" id="cd20048">
    <property type="entry name" value="FH_FOXD4-like"/>
    <property type="match status" value="1"/>
</dbReference>
<dbReference type="PANTHER" id="PTHR11829">
    <property type="entry name" value="FORKHEAD BOX PROTEIN"/>
    <property type="match status" value="1"/>
</dbReference>
<feature type="compositionally biased region" description="Basic and acidic residues" evidence="7">
    <location>
        <begin position="1"/>
        <end position="10"/>
    </location>
</feature>
<evidence type="ECO:0000259" key="8">
    <source>
        <dbReference type="PROSITE" id="PS50039"/>
    </source>
</evidence>
<dbReference type="GO" id="GO:0030154">
    <property type="term" value="P:cell differentiation"/>
    <property type="evidence" value="ECO:0007669"/>
    <property type="project" value="TreeGrafter"/>
</dbReference>
<evidence type="ECO:0000256" key="7">
    <source>
        <dbReference type="SAM" id="MobiDB-lite"/>
    </source>
</evidence>
<dbReference type="SMART" id="SM00339">
    <property type="entry name" value="FH"/>
    <property type="match status" value="1"/>
</dbReference>
<keyword evidence="3 6" id="KW-0238">DNA-binding</keyword>
<gene>
    <name evidence="9" type="primary">LOC105079210</name>
</gene>
<dbReference type="Pfam" id="PF00250">
    <property type="entry name" value="Forkhead"/>
    <property type="match status" value="1"/>
</dbReference>
<dbReference type="Gene3D" id="1.10.10.10">
    <property type="entry name" value="Winged helix-like DNA-binding domain superfamily/Winged helix DNA-binding domain"/>
    <property type="match status" value="1"/>
</dbReference>
<proteinExistence type="predicted"/>
<dbReference type="SUPFAM" id="SSF46785">
    <property type="entry name" value="Winged helix' DNA-binding domain"/>
    <property type="match status" value="1"/>
</dbReference>
<dbReference type="GO" id="GO:0000978">
    <property type="term" value="F:RNA polymerase II cis-regulatory region sequence-specific DNA binding"/>
    <property type="evidence" value="ECO:0007669"/>
    <property type="project" value="TreeGrafter"/>
</dbReference>
<feature type="DNA-binding region" description="Fork-head" evidence="6">
    <location>
        <begin position="109"/>
        <end position="202"/>
    </location>
</feature>
<dbReference type="InterPro" id="IPR030456">
    <property type="entry name" value="TF_fork_head_CS_2"/>
</dbReference>
<evidence type="ECO:0000256" key="2">
    <source>
        <dbReference type="ARBA" id="ARBA00023015"/>
    </source>
</evidence>
<name>A0A9W3FII8_CAMBA</name>
<dbReference type="GO" id="GO:0009653">
    <property type="term" value="P:anatomical structure morphogenesis"/>
    <property type="evidence" value="ECO:0007669"/>
    <property type="project" value="TreeGrafter"/>
</dbReference>
<dbReference type="RefSeq" id="XP_045360938.1">
    <property type="nucleotide sequence ID" value="XM_045504982.1"/>
</dbReference>
<feature type="domain" description="Fork-head" evidence="8">
    <location>
        <begin position="109"/>
        <end position="202"/>
    </location>
</feature>
<dbReference type="InterPro" id="IPR036390">
    <property type="entry name" value="WH_DNA-bd_sf"/>
</dbReference>
<dbReference type="AlphaFoldDB" id="A0A9W3FII8"/>
<evidence type="ECO:0000256" key="4">
    <source>
        <dbReference type="ARBA" id="ARBA00023163"/>
    </source>
</evidence>
<organism evidence="9">
    <name type="scientific">Camelus bactrianus</name>
    <name type="common">Bactrian camel</name>
    <dbReference type="NCBI Taxonomy" id="9837"/>
    <lineage>
        <taxon>Eukaryota</taxon>
        <taxon>Metazoa</taxon>
        <taxon>Chordata</taxon>
        <taxon>Craniata</taxon>
        <taxon>Vertebrata</taxon>
        <taxon>Euteleostomi</taxon>
        <taxon>Mammalia</taxon>
        <taxon>Eutheria</taxon>
        <taxon>Laurasiatheria</taxon>
        <taxon>Artiodactyla</taxon>
        <taxon>Tylopoda</taxon>
        <taxon>Camelidae</taxon>
        <taxon>Camelus</taxon>
    </lineage>
</organism>
<dbReference type="InterPro" id="IPR036388">
    <property type="entry name" value="WH-like_DNA-bd_sf"/>
</dbReference>
<evidence type="ECO:0000313" key="9">
    <source>
        <dbReference type="RefSeq" id="XP_045360938.1"/>
    </source>
</evidence>
<comment type="subcellular location">
    <subcellularLocation>
        <location evidence="1 6">Nucleus</location>
    </subcellularLocation>
</comment>
<dbReference type="FunFam" id="1.10.10.10:FF:000071">
    <property type="entry name" value="Forkhead box F1"/>
    <property type="match status" value="1"/>
</dbReference>
<evidence type="ECO:0000256" key="6">
    <source>
        <dbReference type="PROSITE-ProRule" id="PRU00089"/>
    </source>
</evidence>
<reference evidence="9" key="1">
    <citation type="submission" date="2025-08" db="UniProtKB">
        <authorList>
            <consortium name="RefSeq"/>
        </authorList>
    </citation>
    <scope>IDENTIFICATION</scope>
    <source>
        <tissue evidence="9">Blood</tissue>
    </source>
</reference>
<dbReference type="InterPro" id="IPR018122">
    <property type="entry name" value="TF_fork_head_CS_1"/>
</dbReference>
<keyword evidence="2" id="KW-0805">Transcription regulation</keyword>
<dbReference type="InterPro" id="IPR050211">
    <property type="entry name" value="FOX_domain-containing"/>
</dbReference>
<feature type="region of interest" description="Disordered" evidence="7">
    <location>
        <begin position="1"/>
        <end position="92"/>
    </location>
</feature>
<protein>
    <submittedName>
        <fullName evidence="9">LOW QUALITY PROTEIN: forkhead box protein D4-like 6</fullName>
    </submittedName>
</protein>
<keyword evidence="5 6" id="KW-0539">Nucleus</keyword>
<dbReference type="PANTHER" id="PTHR11829:SF361">
    <property type="entry name" value="FORKHEAD BOX PROTEIN D4-LIKE 1"/>
    <property type="match status" value="1"/>
</dbReference>
<dbReference type="PROSITE" id="PS00657">
    <property type="entry name" value="FORK_HEAD_1"/>
    <property type="match status" value="1"/>
</dbReference>
<evidence type="ECO:0000256" key="3">
    <source>
        <dbReference type="ARBA" id="ARBA00023125"/>
    </source>
</evidence>
<dbReference type="GO" id="GO:0000981">
    <property type="term" value="F:DNA-binding transcription factor activity, RNA polymerase II-specific"/>
    <property type="evidence" value="ECO:0007669"/>
    <property type="project" value="TreeGrafter"/>
</dbReference>
<dbReference type="PRINTS" id="PR00053">
    <property type="entry name" value="FORKHEAD"/>
</dbReference>
<feature type="compositionally biased region" description="Acidic residues" evidence="7">
    <location>
        <begin position="22"/>
        <end position="46"/>
    </location>
</feature>
<accession>A0A9W3FII8</accession>
<evidence type="ECO:0000256" key="1">
    <source>
        <dbReference type="ARBA" id="ARBA00004123"/>
    </source>
</evidence>
<sequence>MNLPRAERLRSTPRSLRGSNGEDGEIDILGEEEEDEEEEEEDEEPEGSQRPLEQLHQPELHRARRCSGALPRERTESSGCPSDSPEFGPKVRASRGYATAPWDAPQPAKPPYSYIALITMAILQSPHKRLTLSGICAFISGRFPYYRKFPGWQNSIRHNLSLNDCFVKIPREPGHPGKGNYWSLDPASQDMFDNGSFLRRRKRFKRLHPSPGAHPHHPFPLPAAPATLHGSYPGLLLGAPAPLQPVLGAATENRPCTLLQPHALRYLLLSAPTYAEAPSKAHSADLVTPAPFQRCSPLWAPSLGRGARGWRRCREADAPPSASRVSCKGSGERVQVLRRVGPLPRGATATCCGARRACCIPRPPSPCSTCPPPPPPRHPLPGRLCSNSSSRSTVPGAALLARSLC</sequence>
<dbReference type="PROSITE" id="PS50039">
    <property type="entry name" value="FORK_HEAD_3"/>
    <property type="match status" value="1"/>
</dbReference>
<dbReference type="InterPro" id="IPR001766">
    <property type="entry name" value="Fork_head_dom"/>
</dbReference>
<keyword evidence="4" id="KW-0804">Transcription</keyword>
<dbReference type="GO" id="GO:0005634">
    <property type="term" value="C:nucleus"/>
    <property type="evidence" value="ECO:0007669"/>
    <property type="project" value="UniProtKB-SubCell"/>
</dbReference>
<evidence type="ECO:0000256" key="5">
    <source>
        <dbReference type="ARBA" id="ARBA00023242"/>
    </source>
</evidence>